<evidence type="ECO:0000313" key="2">
    <source>
        <dbReference type="Proteomes" id="UP001148662"/>
    </source>
</evidence>
<organism evidence="1 2">
    <name type="scientific">Phlebia brevispora</name>
    <dbReference type="NCBI Taxonomy" id="194682"/>
    <lineage>
        <taxon>Eukaryota</taxon>
        <taxon>Fungi</taxon>
        <taxon>Dikarya</taxon>
        <taxon>Basidiomycota</taxon>
        <taxon>Agaricomycotina</taxon>
        <taxon>Agaricomycetes</taxon>
        <taxon>Polyporales</taxon>
        <taxon>Meruliaceae</taxon>
        <taxon>Phlebia</taxon>
    </lineage>
</organism>
<comment type="caution">
    <text evidence="1">The sequence shown here is derived from an EMBL/GenBank/DDBJ whole genome shotgun (WGS) entry which is preliminary data.</text>
</comment>
<reference evidence="1" key="1">
    <citation type="submission" date="2022-07" db="EMBL/GenBank/DDBJ databases">
        <title>Genome Sequence of Phlebia brevispora.</title>
        <authorList>
            <person name="Buettner E."/>
        </authorList>
    </citation>
    <scope>NUCLEOTIDE SEQUENCE</scope>
    <source>
        <strain evidence="1">MPL23</strain>
    </source>
</reference>
<name>A0ACC1S2S5_9APHY</name>
<proteinExistence type="predicted"/>
<keyword evidence="2" id="KW-1185">Reference proteome</keyword>
<dbReference type="EMBL" id="JANHOG010001843">
    <property type="protein sequence ID" value="KAJ3530875.1"/>
    <property type="molecule type" value="Genomic_DNA"/>
</dbReference>
<sequence length="373" mass="40602">MRLKLLSLAKRISAINATIRRFSQSGSRRDEEAGAQALAANDLHDPVHNDNHCSSSVFTSDSILVIPLSFTVDTLHRSADTLYDPTPTVEVVSDSSSEYFTDSASTVHSSVFERRSYLTAQEFASVKAQVMDPLSAQASEVESSYPSAEQRHSIKTATAPLQEDAQYSESVQQATLYDAEAEAPLPEPVNDPLQSMPSEYDTKDDALLGSPPPIHLEPEVPDPFIVDDGEDSDEDRGSDEAGLAESATPSAAADEEIALAQSILIEPSIQQDPSTPVQAQYPVPVAPITSPFPSKPSLFSLQPNVNKEMPSLPSAPSSEEDEEETPELYLPGLVLPTMFLPIPNVRFIALFYELELLFIVLRDGIRRTLSARC</sequence>
<accession>A0ACC1S2S5</accession>
<dbReference type="Proteomes" id="UP001148662">
    <property type="component" value="Unassembled WGS sequence"/>
</dbReference>
<protein>
    <submittedName>
        <fullName evidence="1">Uncharacterized protein</fullName>
    </submittedName>
</protein>
<gene>
    <name evidence="1" type="ORF">NM688_g7650</name>
</gene>
<evidence type="ECO:0000313" key="1">
    <source>
        <dbReference type="EMBL" id="KAJ3530875.1"/>
    </source>
</evidence>